<dbReference type="PROSITE" id="PS51840">
    <property type="entry name" value="C2_NT"/>
    <property type="match status" value="1"/>
</dbReference>
<protein>
    <recommendedName>
        <fullName evidence="3">C2 NT-type domain-containing protein</fullName>
    </recommendedName>
</protein>
<sequence length="978" mass="111453">MFKQGRWRGEKNRVKAVFKLQFHATQIQVSETGAEGLIVALVPADGGKPPVKSEKALVEDGRCQWETPIYERVMFTRELLTGKINRRIYSLVVSTGLGRSSSVVGEVSVDLADYVEATKASSISIPLKNSTASAVLHVLIQRVEDSSGQSVVEAHEDANIKHGGRNCVSRLSNAEKDDSMRSDFMEDGKSNCYGGASSGSDLTLSTASESSSSGLNTPREVGTRHGNSEQQDPASFLSLLSYASLPQTQAFEANPKSCQDNGRPKWEWTFDGKPGSYDAREIPNSDVKRLRDELAAMARKVDVSEMELQALRRQVTKESRRGQELVKEVEGLRMERDSLEEECRAFRARFEGSKSKKIHGEDGGDLQAILEEVRQEVNYEKEMNFNLRLQLQKTQQSNEELILAVTDLDEMLEQKNQEILDMSRKTQQVEKGDAVTDEEEQRVLEELVKEHNGDKNSATEEMKLVRVCRELDTCKKEKDELEMQMEQLALDYEILKQENHEILYRLEQSELQEQLKDHSECSSGFELESPMEVLERDLEEKSKNFSDSLETISELKIHVRNLEEEMEIREREIEANLEAIVKEKIEQEKRAIRAEEILKKMQLRNVSTAQKLQEDFRRLSLQMASMFDENEKATLRVMKEASNLRREKSRMEELLGKANGEIQSVRKTYEQKLAELSCQMKAKEDQIGSLKCEILSLREENGLLTVKVKQSKALAVELGMLKAKLGETEGVVMRGNEERSSMSQKITMLKEEKEEKMNIIQRLEVELETVSSELTNLKGSIGELELKKEKFRNQASQLKSDMQKKEDAIAKGEKKATGGSAGIRSPSPMRNNRSSAAPVGPGNKDIWSLKEKIRSLEGKIETKEVEMRASRKEFLEREKEMLCKIEEFERRMEEQKQVMFHRESAALGKDLEDLKTESEKLKERNELMEEELKDLQQRYSEMSVKFAEVEGERQQLAMDLGSIKNHPKSLSGMTMLRQ</sequence>
<accession>A0AAN7GK13</accession>
<keyword evidence="1" id="KW-0175">Coiled coil</keyword>
<dbReference type="Proteomes" id="UP001345219">
    <property type="component" value="Chromosome 12"/>
</dbReference>
<feature type="coiled-coil region" evidence="1">
    <location>
        <begin position="846"/>
        <end position="952"/>
    </location>
</feature>
<feature type="coiled-coil region" evidence="1">
    <location>
        <begin position="552"/>
        <end position="700"/>
    </location>
</feature>
<feature type="region of interest" description="Disordered" evidence="2">
    <location>
        <begin position="959"/>
        <end position="978"/>
    </location>
</feature>
<evidence type="ECO:0000259" key="3">
    <source>
        <dbReference type="PROSITE" id="PS51840"/>
    </source>
</evidence>
<reference evidence="4 5" key="1">
    <citation type="journal article" date="2023" name="Hortic Res">
        <title>Pangenome of water caltrop reveals structural variations and asymmetric subgenome divergence after allopolyploidization.</title>
        <authorList>
            <person name="Zhang X."/>
            <person name="Chen Y."/>
            <person name="Wang L."/>
            <person name="Yuan Y."/>
            <person name="Fang M."/>
            <person name="Shi L."/>
            <person name="Lu R."/>
            <person name="Comes H.P."/>
            <person name="Ma Y."/>
            <person name="Chen Y."/>
            <person name="Huang G."/>
            <person name="Zhou Y."/>
            <person name="Zheng Z."/>
            <person name="Qiu Y."/>
        </authorList>
    </citation>
    <scope>NUCLEOTIDE SEQUENCE [LARGE SCALE GENOMIC DNA]</scope>
    <source>
        <tissue evidence="4">Roots</tissue>
    </source>
</reference>
<dbReference type="AlphaFoldDB" id="A0AAN7GK13"/>
<feature type="region of interest" description="Disordered" evidence="2">
    <location>
        <begin position="795"/>
        <end position="843"/>
    </location>
</feature>
<evidence type="ECO:0000313" key="4">
    <source>
        <dbReference type="EMBL" id="KAK4747881.1"/>
    </source>
</evidence>
<evidence type="ECO:0000256" key="1">
    <source>
        <dbReference type="SAM" id="Coils"/>
    </source>
</evidence>
<feature type="compositionally biased region" description="Low complexity" evidence="2">
    <location>
        <begin position="824"/>
        <end position="835"/>
    </location>
</feature>
<gene>
    <name evidence="4" type="ORF">SAY87_014467</name>
</gene>
<feature type="domain" description="C2 NT-type" evidence="3">
    <location>
        <begin position="6"/>
        <end position="144"/>
    </location>
</feature>
<dbReference type="Gene3D" id="1.10.287.1490">
    <property type="match status" value="1"/>
</dbReference>
<feature type="region of interest" description="Disordered" evidence="2">
    <location>
        <begin position="163"/>
        <end position="231"/>
    </location>
</feature>
<feature type="coiled-coil region" evidence="1">
    <location>
        <begin position="287"/>
        <end position="349"/>
    </location>
</feature>
<dbReference type="InterPro" id="IPR019448">
    <property type="entry name" value="NT-C2"/>
</dbReference>
<feature type="compositionally biased region" description="Basic and acidic residues" evidence="2">
    <location>
        <begin position="173"/>
        <end position="189"/>
    </location>
</feature>
<keyword evidence="5" id="KW-1185">Reference proteome</keyword>
<dbReference type="Pfam" id="PF10358">
    <property type="entry name" value="NT-C2"/>
    <property type="match status" value="1"/>
</dbReference>
<dbReference type="PANTHER" id="PTHR34452:SF7">
    <property type="entry name" value="MYOSIN HEAVY CHAIN-RELATED PROTEIN"/>
    <property type="match status" value="1"/>
</dbReference>
<feature type="coiled-coil region" evidence="1">
    <location>
        <begin position="398"/>
        <end position="425"/>
    </location>
</feature>
<feature type="coiled-coil region" evidence="1">
    <location>
        <begin position="464"/>
        <end position="498"/>
    </location>
</feature>
<evidence type="ECO:0000256" key="2">
    <source>
        <dbReference type="SAM" id="MobiDB-lite"/>
    </source>
</evidence>
<evidence type="ECO:0000313" key="5">
    <source>
        <dbReference type="Proteomes" id="UP001345219"/>
    </source>
</evidence>
<organism evidence="4 5">
    <name type="scientific">Trapa incisa</name>
    <dbReference type="NCBI Taxonomy" id="236973"/>
    <lineage>
        <taxon>Eukaryota</taxon>
        <taxon>Viridiplantae</taxon>
        <taxon>Streptophyta</taxon>
        <taxon>Embryophyta</taxon>
        <taxon>Tracheophyta</taxon>
        <taxon>Spermatophyta</taxon>
        <taxon>Magnoliopsida</taxon>
        <taxon>eudicotyledons</taxon>
        <taxon>Gunneridae</taxon>
        <taxon>Pentapetalae</taxon>
        <taxon>rosids</taxon>
        <taxon>malvids</taxon>
        <taxon>Myrtales</taxon>
        <taxon>Lythraceae</taxon>
        <taxon>Trapa</taxon>
    </lineage>
</organism>
<feature type="compositionally biased region" description="Low complexity" evidence="2">
    <location>
        <begin position="200"/>
        <end position="217"/>
    </location>
</feature>
<proteinExistence type="predicted"/>
<feature type="compositionally biased region" description="Basic and acidic residues" evidence="2">
    <location>
        <begin position="801"/>
        <end position="816"/>
    </location>
</feature>
<comment type="caution">
    <text evidence="4">The sequence shown here is derived from an EMBL/GenBank/DDBJ whole genome shotgun (WGS) entry which is preliminary data.</text>
</comment>
<dbReference type="EMBL" id="JAXIOK010000019">
    <property type="protein sequence ID" value="KAK4747881.1"/>
    <property type="molecule type" value="Genomic_DNA"/>
</dbReference>
<dbReference type="PANTHER" id="PTHR34452">
    <property type="entry name" value="MYOSIN HEAVY CHAIN-RELATED PROTEIN"/>
    <property type="match status" value="1"/>
</dbReference>
<name>A0AAN7GK13_9MYRT</name>